<evidence type="ECO:0000313" key="2">
    <source>
        <dbReference type="Proteomes" id="UP000265520"/>
    </source>
</evidence>
<reference evidence="1 2" key="1">
    <citation type="journal article" date="2018" name="Front. Plant Sci.">
        <title>Red Clover (Trifolium pratense) and Zigzag Clover (T. medium) - A Picture of Genomic Similarities and Differences.</title>
        <authorList>
            <person name="Dluhosova J."/>
            <person name="Istvanek J."/>
            <person name="Nedelnik J."/>
            <person name="Repkova J."/>
        </authorList>
    </citation>
    <scope>NUCLEOTIDE SEQUENCE [LARGE SCALE GENOMIC DNA]</scope>
    <source>
        <strain evidence="2">cv. 10/8</strain>
        <tissue evidence="1">Leaf</tissue>
    </source>
</reference>
<dbReference type="Proteomes" id="UP000265520">
    <property type="component" value="Unassembled WGS sequence"/>
</dbReference>
<feature type="non-terminal residue" evidence="1">
    <location>
        <position position="24"/>
    </location>
</feature>
<dbReference type="AlphaFoldDB" id="A0A392V8T3"/>
<proteinExistence type="predicted"/>
<dbReference type="EMBL" id="LXQA011064737">
    <property type="protein sequence ID" value="MCI83341.1"/>
    <property type="molecule type" value="Genomic_DNA"/>
</dbReference>
<keyword evidence="2" id="KW-1185">Reference proteome</keyword>
<name>A0A392V8T3_9FABA</name>
<sequence>MAGGLQRRAVLCGGWMAEQWRAAG</sequence>
<comment type="caution">
    <text evidence="1">The sequence shown here is derived from an EMBL/GenBank/DDBJ whole genome shotgun (WGS) entry which is preliminary data.</text>
</comment>
<evidence type="ECO:0000313" key="1">
    <source>
        <dbReference type="EMBL" id="MCI83341.1"/>
    </source>
</evidence>
<organism evidence="1 2">
    <name type="scientific">Trifolium medium</name>
    <dbReference type="NCBI Taxonomy" id="97028"/>
    <lineage>
        <taxon>Eukaryota</taxon>
        <taxon>Viridiplantae</taxon>
        <taxon>Streptophyta</taxon>
        <taxon>Embryophyta</taxon>
        <taxon>Tracheophyta</taxon>
        <taxon>Spermatophyta</taxon>
        <taxon>Magnoliopsida</taxon>
        <taxon>eudicotyledons</taxon>
        <taxon>Gunneridae</taxon>
        <taxon>Pentapetalae</taxon>
        <taxon>rosids</taxon>
        <taxon>fabids</taxon>
        <taxon>Fabales</taxon>
        <taxon>Fabaceae</taxon>
        <taxon>Papilionoideae</taxon>
        <taxon>50 kb inversion clade</taxon>
        <taxon>NPAAA clade</taxon>
        <taxon>Hologalegina</taxon>
        <taxon>IRL clade</taxon>
        <taxon>Trifolieae</taxon>
        <taxon>Trifolium</taxon>
    </lineage>
</organism>
<protein>
    <submittedName>
        <fullName evidence="1">Uncharacterized protein</fullName>
    </submittedName>
</protein>
<accession>A0A392V8T3</accession>